<evidence type="ECO:0000256" key="5">
    <source>
        <dbReference type="ARBA" id="ARBA00037974"/>
    </source>
</evidence>
<evidence type="ECO:0000256" key="3">
    <source>
        <dbReference type="ARBA" id="ARBA00022898"/>
    </source>
</evidence>
<dbReference type="NCBIfam" id="TIGR04350">
    <property type="entry name" value="C_S_lyase_PatB"/>
    <property type="match status" value="1"/>
</dbReference>
<dbReference type="InterPro" id="IPR004839">
    <property type="entry name" value="Aminotransferase_I/II_large"/>
</dbReference>
<dbReference type="Gene3D" id="3.40.640.10">
    <property type="entry name" value="Type I PLP-dependent aspartate aminotransferase-like (Major domain)"/>
    <property type="match status" value="1"/>
</dbReference>
<protein>
    <recommendedName>
        <fullName evidence="2">cysteine-S-conjugate beta-lyase</fullName>
        <ecNumber evidence="2">4.4.1.13</ecNumber>
    </recommendedName>
</protein>
<keyword evidence="3" id="KW-0663">Pyridoxal phosphate</keyword>
<dbReference type="InterPro" id="IPR015424">
    <property type="entry name" value="PyrdxlP-dep_Trfase"/>
</dbReference>
<feature type="domain" description="Aminotransferase class I/classII large" evidence="6">
    <location>
        <begin position="26"/>
        <end position="373"/>
    </location>
</feature>
<evidence type="ECO:0000313" key="7">
    <source>
        <dbReference type="EMBL" id="PPI88859.1"/>
    </source>
</evidence>
<keyword evidence="7" id="KW-0808">Transferase</keyword>
<evidence type="ECO:0000256" key="4">
    <source>
        <dbReference type="ARBA" id="ARBA00023239"/>
    </source>
</evidence>
<dbReference type="EMBL" id="PDKR01000001">
    <property type="protein sequence ID" value="PPI88859.1"/>
    <property type="molecule type" value="Genomic_DNA"/>
</dbReference>
<dbReference type="OrthoDB" id="3224382at2"/>
<keyword evidence="7" id="KW-0032">Aminotransferase</keyword>
<name>A0A2P5T2Q1_9GAMM</name>
<dbReference type="InterPro" id="IPR051798">
    <property type="entry name" value="Class-II_PLP-Dep_Aminotrans"/>
</dbReference>
<accession>A0A2P5T2Q1</accession>
<evidence type="ECO:0000259" key="6">
    <source>
        <dbReference type="Pfam" id="PF00155"/>
    </source>
</evidence>
<dbReference type="PANTHER" id="PTHR43525:SF1">
    <property type="entry name" value="PROTEIN MALY"/>
    <property type="match status" value="1"/>
</dbReference>
<dbReference type="InterPro" id="IPR015421">
    <property type="entry name" value="PyrdxlP-dep_Trfase_major"/>
</dbReference>
<dbReference type="Gene3D" id="3.90.1150.10">
    <property type="entry name" value="Aspartate Aminotransferase, domain 1"/>
    <property type="match status" value="1"/>
</dbReference>
<dbReference type="SUPFAM" id="SSF53383">
    <property type="entry name" value="PLP-dependent transferases"/>
    <property type="match status" value="1"/>
</dbReference>
<reference evidence="7 8" key="1">
    <citation type="journal article" date="2018" name="Genome Biol. Evol.">
        <title>Cladogenesis and Genomic Streamlining in Extracellular Endosymbionts of Tropical Stink Bugs.</title>
        <authorList>
            <person name="Otero-Bravo A."/>
            <person name="Goffredi S."/>
            <person name="Sabree Z.L."/>
        </authorList>
    </citation>
    <scope>NUCLEOTIDE SEQUENCE [LARGE SCALE GENOMIC DNA]</scope>
    <source>
        <strain evidence="7 8">SoEO</strain>
    </source>
</reference>
<dbReference type="Proteomes" id="UP000295937">
    <property type="component" value="Unassembled WGS sequence"/>
</dbReference>
<evidence type="ECO:0000256" key="1">
    <source>
        <dbReference type="ARBA" id="ARBA00001933"/>
    </source>
</evidence>
<proteinExistence type="inferred from homology"/>
<dbReference type="InterPro" id="IPR015422">
    <property type="entry name" value="PyrdxlP-dep_Trfase_small"/>
</dbReference>
<comment type="similarity">
    <text evidence="5">Belongs to the class-II pyridoxal-phosphate-dependent aminotransferase family. MalY/PatB cystathionine beta-lyase subfamily.</text>
</comment>
<evidence type="ECO:0000256" key="2">
    <source>
        <dbReference type="ARBA" id="ARBA00012224"/>
    </source>
</evidence>
<comment type="caution">
    <text evidence="7">The sequence shown here is derived from an EMBL/GenBank/DDBJ whole genome shotgun (WGS) entry which is preliminary data.</text>
</comment>
<dbReference type="GO" id="GO:0008483">
    <property type="term" value="F:transaminase activity"/>
    <property type="evidence" value="ECO:0007669"/>
    <property type="project" value="UniProtKB-KW"/>
</dbReference>
<dbReference type="AlphaFoldDB" id="A0A2P5T2Q1"/>
<gene>
    <name evidence="7" type="ORF">CRV09_00930</name>
</gene>
<dbReference type="InterPro" id="IPR027619">
    <property type="entry name" value="C-S_lyase_PatB-like"/>
</dbReference>
<sequence>MIFNFDNQIERRHSDSIKWNKYKDKDIIPLWIADTDFMSPKCIIDAIKKRASHGVFGYGHKPTLLMDIFIDYVHENFNWHLKHDWIVILPGVVSGLNLAVRAFTIANENIITPIPIYPPFRNSAILANRGQLNIPLVLKNKRWVLDLDIARDKITNKEKLLMLCNPQNPGGTVYRYTELKEQLNFAQKNNLIVCSDEIHCDLILEPGIKHIPFGSLNEDAAQRSITFMSPSKSFNIAGLGTSIAIIPNKFLRKRFMRARQAIVPEVNILAIVAAEAAWLKGSKWLKSLINYLRSNRDRLVHQINLIQGLSMVSPEATYLGWIDISSFNINDPVIYFEKHGLGFSPGIDFGDNNFIRFNFGCTRNTLDKAIKRLKSALENRNYII</sequence>
<dbReference type="GO" id="GO:0030170">
    <property type="term" value="F:pyridoxal phosphate binding"/>
    <property type="evidence" value="ECO:0007669"/>
    <property type="project" value="InterPro"/>
</dbReference>
<dbReference type="EC" id="4.4.1.13" evidence="2"/>
<dbReference type="RefSeq" id="WP_136132284.1">
    <property type="nucleotide sequence ID" value="NZ_PDKR01000001.1"/>
</dbReference>
<dbReference type="GO" id="GO:0047804">
    <property type="term" value="F:cysteine-S-conjugate beta-lyase activity"/>
    <property type="evidence" value="ECO:0007669"/>
    <property type="project" value="UniProtKB-EC"/>
</dbReference>
<dbReference type="PANTHER" id="PTHR43525">
    <property type="entry name" value="PROTEIN MALY"/>
    <property type="match status" value="1"/>
</dbReference>
<evidence type="ECO:0000313" key="8">
    <source>
        <dbReference type="Proteomes" id="UP000295937"/>
    </source>
</evidence>
<dbReference type="Pfam" id="PF00155">
    <property type="entry name" value="Aminotran_1_2"/>
    <property type="match status" value="1"/>
</dbReference>
<organism evidence="7 8">
    <name type="scientific">Candidatus Pantoea edessiphila</name>
    <dbReference type="NCBI Taxonomy" id="2044610"/>
    <lineage>
        <taxon>Bacteria</taxon>
        <taxon>Pseudomonadati</taxon>
        <taxon>Pseudomonadota</taxon>
        <taxon>Gammaproteobacteria</taxon>
        <taxon>Enterobacterales</taxon>
        <taxon>Erwiniaceae</taxon>
        <taxon>Pantoea</taxon>
    </lineage>
</organism>
<comment type="cofactor">
    <cofactor evidence="1">
        <name>pyridoxal 5'-phosphate</name>
        <dbReference type="ChEBI" id="CHEBI:597326"/>
    </cofactor>
</comment>
<dbReference type="CDD" id="cd00609">
    <property type="entry name" value="AAT_like"/>
    <property type="match status" value="1"/>
</dbReference>
<keyword evidence="4" id="KW-0456">Lyase</keyword>